<dbReference type="Proteomes" id="UP000437017">
    <property type="component" value="Unassembled WGS sequence"/>
</dbReference>
<gene>
    <name evidence="1" type="ORF">E2I00_004948</name>
</gene>
<reference evidence="1 2" key="1">
    <citation type="journal article" date="2019" name="PLoS ONE">
        <title>Genomic analyses reveal an absence of contemporary introgressive admixture between fin whales and blue whales, despite known hybrids.</title>
        <authorList>
            <person name="Westbury M.V."/>
            <person name="Petersen B."/>
            <person name="Lorenzen E.D."/>
        </authorList>
    </citation>
    <scope>NUCLEOTIDE SEQUENCE [LARGE SCALE GENOMIC DNA]</scope>
    <source>
        <strain evidence="1">FinWhale-01</strain>
    </source>
</reference>
<organism evidence="1 2">
    <name type="scientific">Balaenoptera physalus</name>
    <name type="common">Fin whale</name>
    <name type="synonym">Balaena physalus</name>
    <dbReference type="NCBI Taxonomy" id="9770"/>
    <lineage>
        <taxon>Eukaryota</taxon>
        <taxon>Metazoa</taxon>
        <taxon>Chordata</taxon>
        <taxon>Craniata</taxon>
        <taxon>Vertebrata</taxon>
        <taxon>Euteleostomi</taxon>
        <taxon>Mammalia</taxon>
        <taxon>Eutheria</taxon>
        <taxon>Laurasiatheria</taxon>
        <taxon>Artiodactyla</taxon>
        <taxon>Whippomorpha</taxon>
        <taxon>Cetacea</taxon>
        <taxon>Mysticeti</taxon>
        <taxon>Balaenopteridae</taxon>
        <taxon>Balaenoptera</taxon>
    </lineage>
</organism>
<protein>
    <submittedName>
        <fullName evidence="1">Uncharacterized protein</fullName>
    </submittedName>
</protein>
<accession>A0A643C0Z2</accession>
<keyword evidence="2" id="KW-1185">Reference proteome</keyword>
<dbReference type="EMBL" id="SGJD01003104">
    <property type="protein sequence ID" value="KAB0393608.1"/>
    <property type="molecule type" value="Genomic_DNA"/>
</dbReference>
<name>A0A643C0Z2_BALPH</name>
<dbReference type="AlphaFoldDB" id="A0A643C0Z2"/>
<evidence type="ECO:0000313" key="1">
    <source>
        <dbReference type="EMBL" id="KAB0393608.1"/>
    </source>
</evidence>
<proteinExistence type="predicted"/>
<sequence length="71" mass="7874">MAYAARGAAHSVVQNAWPAVCILCACAASLRRGRRLQRLLCRPRALEPEGWRLVDAFQALRTGPPPFSERN</sequence>
<dbReference type="PROSITE" id="PS51257">
    <property type="entry name" value="PROKAR_LIPOPROTEIN"/>
    <property type="match status" value="1"/>
</dbReference>
<comment type="caution">
    <text evidence="1">The sequence shown here is derived from an EMBL/GenBank/DDBJ whole genome shotgun (WGS) entry which is preliminary data.</text>
</comment>
<evidence type="ECO:0000313" key="2">
    <source>
        <dbReference type="Proteomes" id="UP000437017"/>
    </source>
</evidence>